<gene>
    <name evidence="3" type="ORF">BmR1_04g07910</name>
</gene>
<dbReference type="EMBL" id="LN871599">
    <property type="protein sequence ID" value="CCF75768.1"/>
    <property type="molecule type" value="Genomic_DNA"/>
</dbReference>
<dbReference type="KEGG" id="bmic:BmR1_04g07910"/>
<dbReference type="RefSeq" id="XP_012650176.1">
    <property type="nucleotide sequence ID" value="XM_012794722.1"/>
</dbReference>
<proteinExistence type="predicted"/>
<dbReference type="InterPro" id="IPR019954">
    <property type="entry name" value="Ubiquitin_CS"/>
</dbReference>
<evidence type="ECO:0000259" key="2">
    <source>
        <dbReference type="PROSITE" id="PS50053"/>
    </source>
</evidence>
<dbReference type="InterPro" id="IPR000626">
    <property type="entry name" value="Ubiquitin-like_dom"/>
</dbReference>
<dbReference type="InterPro" id="IPR015940">
    <property type="entry name" value="UBA"/>
</dbReference>
<dbReference type="PROSITE" id="PS00299">
    <property type="entry name" value="UBIQUITIN_1"/>
    <property type="match status" value="1"/>
</dbReference>
<feature type="domain" description="Ubiquitin-like" evidence="2">
    <location>
        <begin position="2"/>
        <end position="60"/>
    </location>
</feature>
<protein>
    <submittedName>
        <fullName evidence="3">Ubiquilin</fullName>
    </submittedName>
</protein>
<dbReference type="Gene3D" id="3.10.20.90">
    <property type="entry name" value="Phosphatidylinositol 3-kinase Catalytic Subunit, Chain A, domain 1"/>
    <property type="match status" value="1"/>
</dbReference>
<dbReference type="VEuPathDB" id="PiroplasmaDB:BmR1_04g07910"/>
<dbReference type="OrthoDB" id="366319at2759"/>
<keyword evidence="4" id="KW-1185">Reference proteome</keyword>
<evidence type="ECO:0000259" key="1">
    <source>
        <dbReference type="PROSITE" id="PS50030"/>
    </source>
</evidence>
<dbReference type="PANTHER" id="PTHR10677:SF3">
    <property type="entry name" value="FI07626P-RELATED"/>
    <property type="match status" value="1"/>
</dbReference>
<dbReference type="GeneID" id="24426221"/>
<dbReference type="SUPFAM" id="SSF46934">
    <property type="entry name" value="UBA-like"/>
    <property type="match status" value="1"/>
</dbReference>
<dbReference type="Pfam" id="PF00240">
    <property type="entry name" value="ubiquitin"/>
    <property type="match status" value="1"/>
</dbReference>
<dbReference type="PROSITE" id="PS50030">
    <property type="entry name" value="UBA"/>
    <property type="match status" value="1"/>
</dbReference>
<dbReference type="Pfam" id="PF23195">
    <property type="entry name" value="UBQLN1"/>
    <property type="match status" value="1"/>
</dbReference>
<dbReference type="Proteomes" id="UP000002899">
    <property type="component" value="Chromosome IV"/>
</dbReference>
<dbReference type="GO" id="GO:0031593">
    <property type="term" value="F:polyubiquitin modification-dependent protein binding"/>
    <property type="evidence" value="ECO:0007669"/>
    <property type="project" value="TreeGrafter"/>
</dbReference>
<dbReference type="SMART" id="SM00213">
    <property type="entry name" value="UBQ"/>
    <property type="match status" value="1"/>
</dbReference>
<dbReference type="GO" id="GO:0005829">
    <property type="term" value="C:cytosol"/>
    <property type="evidence" value="ECO:0007669"/>
    <property type="project" value="TreeGrafter"/>
</dbReference>
<dbReference type="InterPro" id="IPR015496">
    <property type="entry name" value="Ubiquilin"/>
</dbReference>
<dbReference type="SMART" id="SM00165">
    <property type="entry name" value="UBA"/>
    <property type="match status" value="1"/>
</dbReference>
<dbReference type="InterPro" id="IPR009060">
    <property type="entry name" value="UBA-like_sf"/>
</dbReference>
<dbReference type="SUPFAM" id="SSF54236">
    <property type="entry name" value="Ubiquitin-like"/>
    <property type="match status" value="1"/>
</dbReference>
<feature type="domain" description="UBA" evidence="1">
    <location>
        <begin position="252"/>
        <end position="293"/>
    </location>
</feature>
<sequence>MVRVIFKDANLRRFILDVAQTDSVEAIKLTISSTINIPPHKQRLVYQGRELLDQELVSDCLSEDSVVYVLTHNNTRELSATNPIDALIGDNNLIKMTLESNSYLKNICQDNPEIGRAVNDLISDPQTLIQAAKAAANPAVARELARTTDRAVQNVEAIPGGFQALYNLHNKLQDPLWNAASSVFNDESPVKAKIYSDDRLAPLEAQPLPNPWKQSTGVGFEAPSHVPRLPHGQPSTPNQATPILPLLNYTDGFYRQQADLLVQMGFTDHAKCLAAIEQAHGDISMAIDILTQPDPNPPH</sequence>
<dbReference type="GO" id="GO:0006511">
    <property type="term" value="P:ubiquitin-dependent protein catabolic process"/>
    <property type="evidence" value="ECO:0007669"/>
    <property type="project" value="TreeGrafter"/>
</dbReference>
<reference evidence="3 4" key="1">
    <citation type="journal article" date="2012" name="Nucleic Acids Res.">
        <title>Sequencing of the smallest Apicomplexan genome from the human pathogen Babesia microti.</title>
        <authorList>
            <person name="Cornillot E."/>
            <person name="Hadj-Kaddour K."/>
            <person name="Dassouli A."/>
            <person name="Noel B."/>
            <person name="Ranwez V."/>
            <person name="Vacherie B."/>
            <person name="Augagneur Y."/>
            <person name="Bres V."/>
            <person name="Duclos A."/>
            <person name="Randazzo S."/>
            <person name="Carcy B."/>
            <person name="Debierre-Grockiego F."/>
            <person name="Delbecq S."/>
            <person name="Moubri-Menage K."/>
            <person name="Shams-Eldin H."/>
            <person name="Usmani-Brown S."/>
            <person name="Bringaud F."/>
            <person name="Wincker P."/>
            <person name="Vivares C.P."/>
            <person name="Schwarz R.T."/>
            <person name="Schetters T.P."/>
            <person name="Krause P.J."/>
            <person name="Gorenflot A."/>
            <person name="Berry V."/>
            <person name="Barbe V."/>
            <person name="Ben Mamoun C."/>
        </authorList>
    </citation>
    <scope>NUCLEOTIDE SEQUENCE [LARGE SCALE GENOMIC DNA]</scope>
    <source>
        <strain evidence="3 4">RI</strain>
    </source>
</reference>
<dbReference type="AlphaFoldDB" id="I7J991"/>
<accession>I7J991</accession>
<dbReference type="InterPro" id="IPR029071">
    <property type="entry name" value="Ubiquitin-like_domsf"/>
</dbReference>
<dbReference type="CDD" id="cd17039">
    <property type="entry name" value="Ubl_ubiquitin_like"/>
    <property type="match status" value="1"/>
</dbReference>
<dbReference type="PANTHER" id="PTHR10677">
    <property type="entry name" value="UBIQUILIN"/>
    <property type="match status" value="1"/>
</dbReference>
<dbReference type="Gene3D" id="1.10.8.10">
    <property type="entry name" value="DNA helicase RuvA subunit, C-terminal domain"/>
    <property type="match status" value="1"/>
</dbReference>
<name>I7J991_BABMR</name>
<reference evidence="3 4" key="3">
    <citation type="journal article" date="2016" name="Sci. Rep.">
        <title>Genome-wide diversity and gene expression profiling of Babesia microti isolates identify polymorphic genes that mediate host-pathogen interactions.</title>
        <authorList>
            <person name="Silva J.C."/>
            <person name="Cornillot E."/>
            <person name="McCracken C."/>
            <person name="Usmani-Brown S."/>
            <person name="Dwivedi A."/>
            <person name="Ifeonu O.O."/>
            <person name="Crabtree J."/>
            <person name="Gotia H.T."/>
            <person name="Virji A.Z."/>
            <person name="Reynes C."/>
            <person name="Colinge J."/>
            <person name="Kumar V."/>
            <person name="Lawres L."/>
            <person name="Pazzi J.E."/>
            <person name="Pablo J.V."/>
            <person name="Hung C."/>
            <person name="Brancato J."/>
            <person name="Kumari P."/>
            <person name="Orvis J."/>
            <person name="Tretina K."/>
            <person name="Chibucos M."/>
            <person name="Ott S."/>
            <person name="Sadzewicz L."/>
            <person name="Sengamalay N."/>
            <person name="Shetty A.C."/>
            <person name="Su Q."/>
            <person name="Tallon L."/>
            <person name="Fraser C.M."/>
            <person name="Frutos R."/>
            <person name="Molina D.M."/>
            <person name="Krause P.J."/>
            <person name="Ben Mamoun C."/>
        </authorList>
    </citation>
    <scope>NUCLEOTIDE SEQUENCE [LARGE SCALE GENOMIC DNA]</scope>
    <source>
        <strain evidence="3 4">RI</strain>
    </source>
</reference>
<organism evidence="3 4">
    <name type="scientific">Babesia microti (strain RI)</name>
    <dbReference type="NCBI Taxonomy" id="1133968"/>
    <lineage>
        <taxon>Eukaryota</taxon>
        <taxon>Sar</taxon>
        <taxon>Alveolata</taxon>
        <taxon>Apicomplexa</taxon>
        <taxon>Aconoidasida</taxon>
        <taxon>Piroplasmida</taxon>
        <taxon>Babesiidae</taxon>
        <taxon>Babesia</taxon>
    </lineage>
</organism>
<reference evidence="3 4" key="2">
    <citation type="journal article" date="2013" name="PLoS ONE">
        <title>Whole genome mapping and re-organization of the nuclear and mitochondrial genomes of Babesia microti isolates.</title>
        <authorList>
            <person name="Cornillot E."/>
            <person name="Dassouli A."/>
            <person name="Garg A."/>
            <person name="Pachikara N."/>
            <person name="Randazzo S."/>
            <person name="Depoix D."/>
            <person name="Carcy B."/>
            <person name="Delbecq S."/>
            <person name="Frutos R."/>
            <person name="Silva J.C."/>
            <person name="Sutton R."/>
            <person name="Krause P.J."/>
            <person name="Mamoun C.B."/>
        </authorList>
    </citation>
    <scope>NUCLEOTIDE SEQUENCE [LARGE SCALE GENOMIC DNA]</scope>
    <source>
        <strain evidence="3 4">RI</strain>
    </source>
</reference>
<evidence type="ECO:0000313" key="3">
    <source>
        <dbReference type="EMBL" id="CCF75768.1"/>
    </source>
</evidence>
<dbReference type="PROSITE" id="PS50053">
    <property type="entry name" value="UBIQUITIN_2"/>
    <property type="match status" value="1"/>
</dbReference>
<evidence type="ECO:0000313" key="4">
    <source>
        <dbReference type="Proteomes" id="UP000002899"/>
    </source>
</evidence>